<proteinExistence type="predicted"/>
<evidence type="ECO:0000313" key="1">
    <source>
        <dbReference type="EMBL" id="NYT27409.1"/>
    </source>
</evidence>
<protein>
    <submittedName>
        <fullName evidence="1">Uncharacterized protein</fullName>
    </submittedName>
</protein>
<dbReference type="AlphaFoldDB" id="A0A853F4A2"/>
<sequence>MAPFKYYQNTGTTSTLAYEAKLDEQPLMALMWGIIHTNLCDIEAMAT</sequence>
<reference evidence="1 2" key="1">
    <citation type="submission" date="2020-05" db="EMBL/GenBank/DDBJ databases">
        <title>Horizontal transmission and recombination maintain forever young bacterial symbiont genomes.</title>
        <authorList>
            <person name="Russell S.L."/>
            <person name="Pepper-Tunick E."/>
            <person name="Svedberg J."/>
            <person name="Byrne A."/>
            <person name="Ruelas Castillo J."/>
            <person name="Vollmers C."/>
            <person name="Beinart R.A."/>
            <person name="Corbett-Detig R."/>
        </authorList>
    </citation>
    <scope>NUCLEOTIDE SEQUENCE [LARGE SCALE GENOMIC DNA]</scope>
    <source>
        <strain evidence="1">455</strain>
    </source>
</reference>
<organism evidence="1 2">
    <name type="scientific">Candidatus Thiodubiliella endoseptemdiera</name>
    <dbReference type="NCBI Taxonomy" id="2738886"/>
    <lineage>
        <taxon>Bacteria</taxon>
        <taxon>Pseudomonadati</taxon>
        <taxon>Pseudomonadota</taxon>
        <taxon>Gammaproteobacteria</taxon>
        <taxon>Candidatus Pseudothioglobaceae</taxon>
        <taxon>Candidatus Thiodubiliella</taxon>
    </lineage>
</organism>
<gene>
    <name evidence="1" type="ORF">H0A76_05635</name>
</gene>
<dbReference type="Proteomes" id="UP000568751">
    <property type="component" value="Unassembled WGS sequence"/>
</dbReference>
<comment type="caution">
    <text evidence="1">The sequence shown here is derived from an EMBL/GenBank/DDBJ whole genome shotgun (WGS) entry which is preliminary data.</text>
</comment>
<dbReference type="EMBL" id="JACCHT010000001">
    <property type="protein sequence ID" value="NYT27409.1"/>
    <property type="molecule type" value="Genomic_DNA"/>
</dbReference>
<evidence type="ECO:0000313" key="2">
    <source>
        <dbReference type="Proteomes" id="UP000568751"/>
    </source>
</evidence>
<name>A0A853F4A2_9GAMM</name>
<accession>A0A853F4A2</accession>